<organism evidence="2 3">
    <name type="scientific">Salinicoccus hispanicus</name>
    <dbReference type="NCBI Taxonomy" id="157225"/>
    <lineage>
        <taxon>Bacteria</taxon>
        <taxon>Bacillati</taxon>
        <taxon>Bacillota</taxon>
        <taxon>Bacilli</taxon>
        <taxon>Bacillales</taxon>
        <taxon>Staphylococcaceae</taxon>
        <taxon>Salinicoccus</taxon>
    </lineage>
</organism>
<keyword evidence="1" id="KW-0812">Transmembrane</keyword>
<feature type="transmembrane region" description="Helical" evidence="1">
    <location>
        <begin position="33"/>
        <end position="52"/>
    </location>
</feature>
<keyword evidence="3" id="KW-1185">Reference proteome</keyword>
<evidence type="ECO:0000256" key="1">
    <source>
        <dbReference type="SAM" id="Phobius"/>
    </source>
</evidence>
<accession>A0A6N8U2R8</accession>
<gene>
    <name evidence="2" type="ORF">GQ671_12330</name>
</gene>
<evidence type="ECO:0000313" key="2">
    <source>
        <dbReference type="EMBL" id="MXQ52052.1"/>
    </source>
</evidence>
<protein>
    <submittedName>
        <fullName evidence="2">Uncharacterized protein</fullName>
    </submittedName>
</protein>
<dbReference type="Proteomes" id="UP000436284">
    <property type="component" value="Unassembled WGS sequence"/>
</dbReference>
<dbReference type="AlphaFoldDB" id="A0A6N8U2R8"/>
<keyword evidence="1" id="KW-0472">Membrane</keyword>
<reference evidence="2 3" key="1">
    <citation type="submission" date="2019-12" db="EMBL/GenBank/DDBJ databases">
        <title>Salinicoccus cyprini sp. nov., isolated from gastro-intestinal tract of mirror carp, Cyprinus carpio var. specularis, collected from Gobind Sagar Reservoir, Himachal Pradesh, India.</title>
        <authorList>
            <person name="Talwar C."/>
            <person name="Singh A.K."/>
            <person name="Lal R."/>
            <person name="Negi R.K."/>
        </authorList>
    </citation>
    <scope>NUCLEOTIDE SEQUENCE [LARGE SCALE GENOMIC DNA]</scope>
    <source>
        <strain evidence="2 3">J-82</strain>
    </source>
</reference>
<feature type="transmembrane region" description="Helical" evidence="1">
    <location>
        <begin position="7"/>
        <end position="27"/>
    </location>
</feature>
<evidence type="ECO:0000313" key="3">
    <source>
        <dbReference type="Proteomes" id="UP000436284"/>
    </source>
</evidence>
<sequence>MSKINGTAALVGFAWLIFCSILLMTVFEEWYHRSHFVLLIIPLGMFFINYLFEYILKYDYFDRDYERDEK</sequence>
<proteinExistence type="predicted"/>
<keyword evidence="1" id="KW-1133">Transmembrane helix</keyword>
<name>A0A6N8U2R8_9STAP</name>
<comment type="caution">
    <text evidence="2">The sequence shown here is derived from an EMBL/GenBank/DDBJ whole genome shotgun (WGS) entry which is preliminary data.</text>
</comment>
<dbReference type="RefSeq" id="WP_160657737.1">
    <property type="nucleotide sequence ID" value="NZ_JBHRWU010000001.1"/>
</dbReference>
<dbReference type="EMBL" id="WUUK01000005">
    <property type="protein sequence ID" value="MXQ52052.1"/>
    <property type="molecule type" value="Genomic_DNA"/>
</dbReference>